<evidence type="ECO:0000313" key="2">
    <source>
        <dbReference type="Proteomes" id="UP000007151"/>
    </source>
</evidence>
<keyword evidence="2" id="KW-1185">Reference proteome</keyword>
<dbReference type="AlphaFoldDB" id="A0A212F7T0"/>
<name>A0A212F7T0_DANPL</name>
<gene>
    <name evidence="1" type="ORF">KGM_214849</name>
</gene>
<comment type="caution">
    <text evidence="1">The sequence shown here is derived from an EMBL/GenBank/DDBJ whole genome shotgun (WGS) entry which is preliminary data.</text>
</comment>
<accession>A0A212F7T0</accession>
<protein>
    <submittedName>
        <fullName evidence="1">Uncharacterized protein</fullName>
    </submittedName>
</protein>
<evidence type="ECO:0000313" key="1">
    <source>
        <dbReference type="EMBL" id="OWR49792.1"/>
    </source>
</evidence>
<dbReference type="EMBL" id="AGBW02009831">
    <property type="protein sequence ID" value="OWR49792.1"/>
    <property type="molecule type" value="Genomic_DNA"/>
</dbReference>
<dbReference type="KEGG" id="dpl:KGM_214849"/>
<reference evidence="1 2" key="1">
    <citation type="journal article" date="2011" name="Cell">
        <title>The monarch butterfly genome yields insights into long-distance migration.</title>
        <authorList>
            <person name="Zhan S."/>
            <person name="Merlin C."/>
            <person name="Boore J.L."/>
            <person name="Reppert S.M."/>
        </authorList>
    </citation>
    <scope>NUCLEOTIDE SEQUENCE [LARGE SCALE GENOMIC DNA]</scope>
    <source>
        <strain evidence="1">F-2</strain>
    </source>
</reference>
<dbReference type="InParanoid" id="A0A212F7T0"/>
<sequence>MDDTFYNHKFKFCSDGDCPLWALAALHALSSLPAPVFRSLLKHVLDEQPVTNM</sequence>
<organism evidence="1 2">
    <name type="scientific">Danaus plexippus plexippus</name>
    <dbReference type="NCBI Taxonomy" id="278856"/>
    <lineage>
        <taxon>Eukaryota</taxon>
        <taxon>Metazoa</taxon>
        <taxon>Ecdysozoa</taxon>
        <taxon>Arthropoda</taxon>
        <taxon>Hexapoda</taxon>
        <taxon>Insecta</taxon>
        <taxon>Pterygota</taxon>
        <taxon>Neoptera</taxon>
        <taxon>Endopterygota</taxon>
        <taxon>Lepidoptera</taxon>
        <taxon>Glossata</taxon>
        <taxon>Ditrysia</taxon>
        <taxon>Papilionoidea</taxon>
        <taxon>Nymphalidae</taxon>
        <taxon>Danainae</taxon>
        <taxon>Danaini</taxon>
        <taxon>Danaina</taxon>
        <taxon>Danaus</taxon>
        <taxon>Danaus</taxon>
    </lineage>
</organism>
<dbReference type="Proteomes" id="UP000007151">
    <property type="component" value="Unassembled WGS sequence"/>
</dbReference>
<proteinExistence type="predicted"/>